<evidence type="ECO:0000313" key="1">
    <source>
        <dbReference type="EMBL" id="GBN43356.1"/>
    </source>
</evidence>
<dbReference type="EMBL" id="BGPR01009960">
    <property type="protein sequence ID" value="GBN43356.1"/>
    <property type="molecule type" value="Genomic_DNA"/>
</dbReference>
<keyword evidence="2" id="KW-1185">Reference proteome</keyword>
<dbReference type="AlphaFoldDB" id="A0A4Y2P001"/>
<organism evidence="1 2">
    <name type="scientific">Araneus ventricosus</name>
    <name type="common">Orbweaver spider</name>
    <name type="synonym">Epeira ventricosa</name>
    <dbReference type="NCBI Taxonomy" id="182803"/>
    <lineage>
        <taxon>Eukaryota</taxon>
        <taxon>Metazoa</taxon>
        <taxon>Ecdysozoa</taxon>
        <taxon>Arthropoda</taxon>
        <taxon>Chelicerata</taxon>
        <taxon>Arachnida</taxon>
        <taxon>Araneae</taxon>
        <taxon>Araneomorphae</taxon>
        <taxon>Entelegynae</taxon>
        <taxon>Araneoidea</taxon>
        <taxon>Araneidae</taxon>
        <taxon>Araneus</taxon>
    </lineage>
</organism>
<gene>
    <name evidence="1" type="ORF">AVEN_80820_1</name>
</gene>
<reference evidence="1 2" key="1">
    <citation type="journal article" date="2019" name="Sci. Rep.">
        <title>Orb-weaving spider Araneus ventricosus genome elucidates the spidroin gene catalogue.</title>
        <authorList>
            <person name="Kono N."/>
            <person name="Nakamura H."/>
            <person name="Ohtoshi R."/>
            <person name="Moran D.A.P."/>
            <person name="Shinohara A."/>
            <person name="Yoshida Y."/>
            <person name="Fujiwara M."/>
            <person name="Mori M."/>
            <person name="Tomita M."/>
            <person name="Arakawa K."/>
        </authorList>
    </citation>
    <scope>NUCLEOTIDE SEQUENCE [LARGE SCALE GENOMIC DNA]</scope>
</reference>
<comment type="caution">
    <text evidence="1">The sequence shown here is derived from an EMBL/GenBank/DDBJ whole genome shotgun (WGS) entry which is preliminary data.</text>
</comment>
<evidence type="ECO:0000313" key="2">
    <source>
        <dbReference type="Proteomes" id="UP000499080"/>
    </source>
</evidence>
<name>A0A4Y2P001_ARAVE</name>
<sequence length="107" mass="12825">MSLEAAYENPEHPGSYMEELKLCLEQEMVLSLERLKIGYAKKESYTLHKTVRRKLKKNRVLVSQINQQFQADLIDMQSLSEYNEGYNYLLTRICTLLKYTWEYTYQE</sequence>
<proteinExistence type="predicted"/>
<protein>
    <submittedName>
        <fullName evidence="1">Uncharacterized protein</fullName>
    </submittedName>
</protein>
<dbReference type="OrthoDB" id="6408700at2759"/>
<dbReference type="PANTHER" id="PTHR46585">
    <property type="entry name" value="INTEGRASE CORE DOMAIN CONTAINING PROTEIN"/>
    <property type="match status" value="1"/>
</dbReference>
<accession>A0A4Y2P001</accession>
<dbReference type="Proteomes" id="UP000499080">
    <property type="component" value="Unassembled WGS sequence"/>
</dbReference>
<dbReference type="PANTHER" id="PTHR46585:SF1">
    <property type="entry name" value="CHROMO DOMAIN-CONTAINING PROTEIN"/>
    <property type="match status" value="1"/>
</dbReference>